<name>A0A6S6T2Q3_9BACT</name>
<organism evidence="1">
    <name type="scientific">uncultured Sulfurovum sp</name>
    <dbReference type="NCBI Taxonomy" id="269237"/>
    <lineage>
        <taxon>Bacteria</taxon>
        <taxon>Pseudomonadati</taxon>
        <taxon>Campylobacterota</taxon>
        <taxon>Epsilonproteobacteria</taxon>
        <taxon>Campylobacterales</taxon>
        <taxon>Sulfurovaceae</taxon>
        <taxon>Sulfurovum</taxon>
        <taxon>environmental samples</taxon>
    </lineage>
</organism>
<gene>
    <name evidence="1" type="ORF">HELGO_WM4762</name>
</gene>
<proteinExistence type="predicted"/>
<reference evidence="1" key="1">
    <citation type="submission" date="2020-01" db="EMBL/GenBank/DDBJ databases">
        <authorList>
            <person name="Meier V. D."/>
            <person name="Meier V D."/>
        </authorList>
    </citation>
    <scope>NUCLEOTIDE SEQUENCE</scope>
    <source>
        <strain evidence="1">HLG_WM_MAG_05</strain>
    </source>
</reference>
<dbReference type="EMBL" id="CACVAU010000052">
    <property type="protein sequence ID" value="CAA6817391.1"/>
    <property type="molecule type" value="Genomic_DNA"/>
</dbReference>
<dbReference type="Gene3D" id="1.25.40.290">
    <property type="entry name" value="ARM repeat domains"/>
    <property type="match status" value="1"/>
</dbReference>
<dbReference type="AlphaFoldDB" id="A0A6S6T2Q3"/>
<protein>
    <submittedName>
        <fullName evidence="1">DNA alkylation repair enzyme</fullName>
    </submittedName>
</protein>
<evidence type="ECO:0000313" key="1">
    <source>
        <dbReference type="EMBL" id="CAA6817391.1"/>
    </source>
</evidence>
<dbReference type="InterPro" id="IPR016024">
    <property type="entry name" value="ARM-type_fold"/>
</dbReference>
<accession>A0A6S6T2Q3</accession>
<dbReference type="SUPFAM" id="SSF48371">
    <property type="entry name" value="ARM repeat"/>
    <property type="match status" value="1"/>
</dbReference>
<sequence>MAEKFSLKDELFNAQKVHQIASEIKKVSPSFEQKKFEEEVLIKFDELELKERIVHIRQMLARYLPVNYIDATTILLQALPLELNPHKTDNDFGEFIYAPYSDFVMTFGCTREHIDFSLKALREMTKRFSVEFAIRDFINTFPEESFEMLEACALSKNYHERRLASEGARPKLPWAKKLAIHHERPIKLLDKLYMDKTRYVTRSVANHLNDIAKIDASLVIKTLKRWKHTKEQNDKEMDFILSHSLRTLVKDGNNEALALLGYASNPKIEVKNFVLNTLKVCVGESLDFSFEIKAKAEEALMVDYVIHFQTKKGKLSPKVYKLKKLSMKKETYNTFSKKHHFKENMTTRKLYKGEHKLLLQINGYVYKELIFHLDV</sequence>